<keyword evidence="3" id="KW-1185">Reference proteome</keyword>
<sequence>MFDNATSKRYDKNTRPNTMESSIQGQAPCGQKTNVGLGNNNDTNNIVYYDNGIIQYHNSKQNFFKTHDSKTNFYENSIDTTYPRENNQNVIIYLAGYDDEIFKLKNDIVKHGAGNEILVHFFLYNDQNYYHLGNIYTDLKVLEDNVAKYTHYFCLDKISLEKAWYLDNAGYLQRRLTNNNDNIIKIVKEVDNNTEKPISSYELVFPKKKELPIKDIFVNMYKFKDRKVSQSPEVITNKQIKTKYFDEVNAVVHPELYQGNNNAKSMYNLGKLVNSDKNDLLNSNQLYMHKEQSDELQDRPKIGYWPSDITMKETYSGDSPEAQSYILSNTSSIYAHDTKEMKMEYNKSNDQLQDFNEYNQSFEVKNEKTFNKLSMKPCYLSYDNNNKDAYAFSGLEPIKADQKNQNVNILIELPKDQNYKEYYDSENDGLLNINPKIKIIDNENNTAKSQSTQIPMSKSMNKQNIYSIDNDLNLKLINKTEYIDESKVNINNTTSFFPTIQNLDSKTISGSKNIKNLQFDTKEPYATDQQNTVNGTFNKQQSICYTDSETTDTKKNEEKIAYFPSANALDSKEIYERLKNSEEAKYNNQEMQIIEQRPEIISYIEPDLLKDTNIKDNLEPNYQVIVNNNHEPLQYENIYVTPNISFSREQITIPVNLNSNADYTIFDTLTQNKVNPYVFRNSVAPSDIKYEMISSENEPKYFNNVTSSSNNYPSVLYLDTSYINQNGIFNPNIIQSSNLHSYDSNSNLFSTYARNLEPINYPITWSEPHFNYYDNIAKTKLKTPQGTYFSQYIAPKNKLVNIKLPPVTLTEISYKSNPSYVSIPSYTLNQNATPIELKDNKTYRNISEKRPPNAILEQVCNPHLSFKQQAKGYSTSRTPDIVKMTLKRPNDGQFDWKLLPVNSNLKDTSPRVASRGEFSTQIYPSSFYSPNINLNQEMMSGKLSEYHAYIDDVNQSNQATVSNKPNVQSIDHWLLPNYISNYDYVSNVGTYNKNGNELPDENIVLIATEDTKLPKFNYPQVASIIPEKVLPKHNISPKIVQSMSSVLLDKRKTSTSPQPDSFDTFSLTESEKSFELYPESSIPISDGDIILNNKGDSDVKKSNVIPHLNRYKELKQYIPSKVKYESIKPDMLKESVPYHLYNSYPSSSNVDSSKLYEPNVPYFSEWFEPCIKNVKQQDIINIQPISNYSEPYNVNSSDPNILTSETYDSSNGIPSVNKYIKLNSKIENYEPLQTTYEPSLISKEFKSIREPNKSLKTNQPGSFFTMLPTSKVDFSIQSQPNNFPISSKSNIPYTFERLKPLANKATQNIFSQSPVAHISEFPVINVSSPLKTYQSTVNNNNKPYDSNIINVIPSENQNWKLNFNLRNYNPVKIEYASGLPAFSLKKDKLTPISKSNIPMSLEINELKVSEGDFNTNNNVIPTTNKNVELNFAFAQNEKPEETVYQPCQLSGKYKMPKLRQENFKHSESLYTAPYSSNTDLRTEIELSVPLSDNKQNNLMTIQYPVAHSIPHLEPNLIENIKLFPDTIPVFYDNKTPVPLATASPMPCQNRVHLDNYQYTPILLSSRIETKNPASFKNDYISTVSAPLNTISLPSPLVSFYTPASSNFTSEAPISQRQSHVIKTSNTGNTTTYIDTLHSTLPTYKVFDTNNLPSVSSNFVSPSPVPLKMATDTFANPLQNTSLPSKTYTYNELKDTFDKYNKISYLIRQPRVNNQYKNLDNILNTVDEFNEIPMISQKDYTLTSPVSPSTASLAPIPSDFMLFTYIPPSSPNTISLTRNKPIESMNIPCSDIYVNPAESTLSTFYQSNLPSFKIFNKPKDFGKSHEISSITNVPRVNEQQNKYDNIINVVGKLNEFLSSFQKNLSLTTPVSFNTISSVPVPTDFSSSSLVSPNIILQSPVLQKTYQQNEVFKIPIANANGELSQSTPLVQNVFDIFNKPKNTIMKYNKSPCLTSGQTNHLEKNNDNIINVVESQSGDTPIPIKTDLISSSPALNIAPLIPTPSVTISAHPNSNFLSFSSSSNTVLLAPDPTDSISSTVTSLNTILPTSATYKLKKPIAFSKTPITATYLKDVQSFPTTSKHLDTPIHNVVTYKSIEYVPKFVPYAETPEITPNLNVLRPTHLPKNYIPKSYIEIKPQTKHKPKYSYIKPPKIKEYVSISEIPKYNLPHQLLESIPNTQFISYPTKPPTAFASSQIQKWPQDMIYLTSPETKQSSHSKEWNYSPINKIVKLNNIQAPTYQFPIQIPSSSKNSLFYKPIHLNFESKPSVQKFNLKPTSSYQGPLRNIIEYITEPQSLSPSTLSVMSEMFPQSNIIVSKIQPQSVSLSNYQFYSPAKKFEHSYLKPHMKYTLPCQIPVTNDRNTIISTEKPQLMPSSSKLQPKPAMEPKPSIKWLPDLIKNKQSVPNQYHIFIYPKTPNRISSVPPKSAFQSTASISPVQPSLNEQNSYTYLQSPLSTVSMSVNPVKETCTYNVPSTAKILSSPYQIPYTSTYSKAPSLPQSADIIQDIQLSSLPHNGEIHRKGNVNSIPLQPSFMTSNSYQLPNITSLKTSKSDTSSVALKTLMEEVVQDDIIKEQLTSHTITKSNKWYLPYTLPKIELMESSPSNPNSSYHVTWPQAYQKVKPQVAGTSLNYQPPLTLYDWTTLNKNSIGPKPLRPNKNSVSYLNYLTPTNTSTSQSTLRPYNLSYATYPLADQSLKMSNGMYLSNKKLPLPIWSPIAFKPDISNISSPAKSPFYYQTSTVKAPLSIPTTPLPCQSVGTKANSYYFPYVDSKIQSDQILKMKPKTKSFYSYLTYLSPTNLRDSKKPCPTSYTFPNAHKTQTVQTQNEILETNKEIKNSTPYVFLDLKPKKVYQVPYNLPISNKIDYFDDKKSRTEIVDNIGIDNYYNFTNYLQNEQNVYKGSPDLKNQIIQSYAPINPNISAMPYITYTQKQTPEDQFIADKSENLAKVADNYYAQTPLISEVPCSTYTLPKVGEDISNGKYNYFNSINYPQNEQPNIHQETPNYKLFYSKLHPKAYPMGDNYAKIQPTISTNPYITYTDPTKPINDKTNYKGQIIIGKDRNLEPADAKILGSPRKLNYNIRPVNQITSPLPNIGVIKYEPYEINNEMKIQTDNPDIGIRAWKSKLKIVKFRIVADAYETEAYNFEPIIKRKYIKKYDLQTVQDTVKSYVQKFYGEPIVLKGVYSFYKPYAIYNINEKYINEVRKFAVAIDVRDSLGLWLFSYSFDYSFDSATDSNYDCMSSCEFT</sequence>
<evidence type="ECO:0000313" key="3">
    <source>
        <dbReference type="Proteomes" id="UP000838878"/>
    </source>
</evidence>
<dbReference type="Proteomes" id="UP000838878">
    <property type="component" value="Chromosome 9"/>
</dbReference>
<dbReference type="OrthoDB" id="7493911at2759"/>
<feature type="region of interest" description="Disordered" evidence="1">
    <location>
        <begin position="1"/>
        <end position="36"/>
    </location>
</feature>
<evidence type="ECO:0000313" key="2">
    <source>
        <dbReference type="EMBL" id="CAH0730849.1"/>
    </source>
</evidence>
<accession>A0A8J9V607</accession>
<reference evidence="2" key="1">
    <citation type="submission" date="2021-12" db="EMBL/GenBank/DDBJ databases">
        <authorList>
            <person name="Martin H S."/>
        </authorList>
    </citation>
    <scope>NUCLEOTIDE SEQUENCE</scope>
</reference>
<feature type="non-terminal residue" evidence="2">
    <location>
        <position position="3244"/>
    </location>
</feature>
<name>A0A8J9V607_9NEOP</name>
<dbReference type="EMBL" id="OV170229">
    <property type="protein sequence ID" value="CAH0730849.1"/>
    <property type="molecule type" value="Genomic_DNA"/>
</dbReference>
<evidence type="ECO:0000256" key="1">
    <source>
        <dbReference type="SAM" id="MobiDB-lite"/>
    </source>
</evidence>
<protein>
    <submittedName>
        <fullName evidence="2">Uncharacterized protein</fullName>
    </submittedName>
</protein>
<feature type="compositionally biased region" description="Polar residues" evidence="1">
    <location>
        <begin position="15"/>
        <end position="25"/>
    </location>
</feature>
<feature type="compositionally biased region" description="Basic and acidic residues" evidence="1">
    <location>
        <begin position="1"/>
        <end position="14"/>
    </location>
</feature>
<gene>
    <name evidence="2" type="ORF">BINO364_LOCUS15783</name>
</gene>
<organism evidence="2 3">
    <name type="scientific">Brenthis ino</name>
    <name type="common">lesser marbled fritillary</name>
    <dbReference type="NCBI Taxonomy" id="405034"/>
    <lineage>
        <taxon>Eukaryota</taxon>
        <taxon>Metazoa</taxon>
        <taxon>Ecdysozoa</taxon>
        <taxon>Arthropoda</taxon>
        <taxon>Hexapoda</taxon>
        <taxon>Insecta</taxon>
        <taxon>Pterygota</taxon>
        <taxon>Neoptera</taxon>
        <taxon>Endopterygota</taxon>
        <taxon>Lepidoptera</taxon>
        <taxon>Glossata</taxon>
        <taxon>Ditrysia</taxon>
        <taxon>Papilionoidea</taxon>
        <taxon>Nymphalidae</taxon>
        <taxon>Heliconiinae</taxon>
        <taxon>Argynnini</taxon>
        <taxon>Brenthis</taxon>
    </lineage>
</organism>
<proteinExistence type="predicted"/>